<reference evidence="1 2" key="1">
    <citation type="submission" date="2019-03" db="EMBL/GenBank/DDBJ databases">
        <title>Single cell metagenomics reveals metabolic interactions within the superorganism composed of flagellate Streblomastix strix and complex community of Bacteroidetes bacteria on its surface.</title>
        <authorList>
            <person name="Treitli S.C."/>
            <person name="Kolisko M."/>
            <person name="Husnik F."/>
            <person name="Keeling P."/>
            <person name="Hampl V."/>
        </authorList>
    </citation>
    <scope>NUCLEOTIDE SEQUENCE [LARGE SCALE GENOMIC DNA]</scope>
    <source>
        <strain evidence="1">ST1C</strain>
    </source>
</reference>
<organism evidence="1 2">
    <name type="scientific">Streblomastix strix</name>
    <dbReference type="NCBI Taxonomy" id="222440"/>
    <lineage>
        <taxon>Eukaryota</taxon>
        <taxon>Metamonada</taxon>
        <taxon>Preaxostyla</taxon>
        <taxon>Oxymonadida</taxon>
        <taxon>Streblomastigidae</taxon>
        <taxon>Streblomastix</taxon>
    </lineage>
</organism>
<proteinExistence type="predicted"/>
<dbReference type="CDD" id="cd00014">
    <property type="entry name" value="CH_SF"/>
    <property type="match status" value="1"/>
</dbReference>
<accession>A0A5J4QA27</accession>
<dbReference type="InterPro" id="IPR036872">
    <property type="entry name" value="CH_dom_sf"/>
</dbReference>
<protein>
    <submittedName>
        <fullName evidence="1">Uncharacterized protein</fullName>
    </submittedName>
</protein>
<evidence type="ECO:0000313" key="1">
    <source>
        <dbReference type="EMBL" id="KAA6318517.1"/>
    </source>
</evidence>
<dbReference type="Gene3D" id="1.10.418.10">
    <property type="entry name" value="Calponin-like domain"/>
    <property type="match status" value="1"/>
</dbReference>
<dbReference type="Proteomes" id="UP000324800">
    <property type="component" value="Unassembled WGS sequence"/>
</dbReference>
<evidence type="ECO:0000313" key="2">
    <source>
        <dbReference type="Proteomes" id="UP000324800"/>
    </source>
</evidence>
<comment type="caution">
    <text evidence="1">The sequence shown here is derived from an EMBL/GenBank/DDBJ whole genome shotgun (WGS) entry which is preliminary data.</text>
</comment>
<dbReference type="OrthoDB" id="21595at2759"/>
<feature type="non-terminal residue" evidence="1">
    <location>
        <position position="76"/>
    </location>
</feature>
<dbReference type="AlphaFoldDB" id="A0A5J4QA27"/>
<dbReference type="SUPFAM" id="SSF47576">
    <property type="entry name" value="Calponin-homology domain, CH-domain"/>
    <property type="match status" value="1"/>
</dbReference>
<dbReference type="EMBL" id="SNRW01046210">
    <property type="protein sequence ID" value="KAA6318517.1"/>
    <property type="molecule type" value="Genomic_DNA"/>
</dbReference>
<gene>
    <name evidence="1" type="ORF">EZS28_054936</name>
</gene>
<sequence>METINTKRLKLKSEQDKKLNENVKKWIQTNLSKEVDVPEGLRDGVAIIEALNHLKPGSIEKYEKTPKNIFSKATNI</sequence>
<name>A0A5J4QA27_9EUKA</name>